<keyword evidence="1" id="KW-1277">Toxin-antitoxin system</keyword>
<sequence>MRNVLAHNYDGAAPRIIFDTVTLFLPDLIRLLPAITAEDTDSSAPSA</sequence>
<keyword evidence="2" id="KW-0540">Nuclease</keyword>
<evidence type="ECO:0000313" key="5">
    <source>
        <dbReference type="Proteomes" id="UP000011744"/>
    </source>
</evidence>
<organism evidence="4 5">
    <name type="scientific">Paramagnetospirillum caucaseum</name>
    <dbReference type="NCBI Taxonomy" id="1244869"/>
    <lineage>
        <taxon>Bacteria</taxon>
        <taxon>Pseudomonadati</taxon>
        <taxon>Pseudomonadota</taxon>
        <taxon>Alphaproteobacteria</taxon>
        <taxon>Rhodospirillales</taxon>
        <taxon>Magnetospirillaceae</taxon>
        <taxon>Paramagnetospirillum</taxon>
    </lineage>
</organism>
<dbReference type="GO" id="GO:0110001">
    <property type="term" value="C:toxin-antitoxin complex"/>
    <property type="evidence" value="ECO:0007669"/>
    <property type="project" value="InterPro"/>
</dbReference>
<comment type="caution">
    <text evidence="4">The sequence shown here is derived from an EMBL/GenBank/DDBJ whole genome shotgun (WGS) entry which is preliminary data.</text>
</comment>
<dbReference type="GO" id="GO:0004540">
    <property type="term" value="F:RNA nuclease activity"/>
    <property type="evidence" value="ECO:0007669"/>
    <property type="project" value="InterPro"/>
</dbReference>
<evidence type="ECO:0008006" key="6">
    <source>
        <dbReference type="Google" id="ProtNLM"/>
    </source>
</evidence>
<protein>
    <recommendedName>
        <fullName evidence="6">DUF86 domain-containing protein</fullName>
    </recommendedName>
</protein>
<gene>
    <name evidence="4" type="ORF">H261_04670</name>
</gene>
<dbReference type="Pfam" id="PF01934">
    <property type="entry name" value="HepT-like"/>
    <property type="match status" value="1"/>
</dbReference>
<keyword evidence="5" id="KW-1185">Reference proteome</keyword>
<proteinExistence type="predicted"/>
<name>M2ZUY5_9PROT</name>
<accession>M2ZUY5</accession>
<dbReference type="PATRIC" id="fig|1244869.3.peg.939"/>
<dbReference type="AlphaFoldDB" id="M2ZUY5"/>
<evidence type="ECO:0000256" key="2">
    <source>
        <dbReference type="ARBA" id="ARBA00022722"/>
    </source>
</evidence>
<reference evidence="4 5" key="1">
    <citation type="journal article" date="2014" name="Genome Announc.">
        <title>Draft Genome Sequence of Magnetospirillum sp. Strain SO-1, a Freshwater Magnetotactic Bacterium Isolated from the Ol'khovka River, Russia.</title>
        <authorList>
            <person name="Grouzdev D.S."/>
            <person name="Dziuba M.V."/>
            <person name="Sukhacheva M.S."/>
            <person name="Mardanov A.V."/>
            <person name="Beletskiy A.V."/>
            <person name="Kuznetsov B.B."/>
            <person name="Skryabin K.G."/>
        </authorList>
    </citation>
    <scope>NUCLEOTIDE SEQUENCE [LARGE SCALE GENOMIC DNA]</scope>
    <source>
        <strain evidence="4 5">SO-1</strain>
    </source>
</reference>
<evidence type="ECO:0000313" key="4">
    <source>
        <dbReference type="EMBL" id="EME71202.1"/>
    </source>
</evidence>
<dbReference type="GO" id="GO:0016787">
    <property type="term" value="F:hydrolase activity"/>
    <property type="evidence" value="ECO:0007669"/>
    <property type="project" value="UniProtKB-KW"/>
</dbReference>
<dbReference type="STRING" id="1244869.H261_04670"/>
<keyword evidence="3" id="KW-0378">Hydrolase</keyword>
<dbReference type="EMBL" id="AONQ01000008">
    <property type="protein sequence ID" value="EME71202.1"/>
    <property type="molecule type" value="Genomic_DNA"/>
</dbReference>
<evidence type="ECO:0000256" key="1">
    <source>
        <dbReference type="ARBA" id="ARBA00022649"/>
    </source>
</evidence>
<dbReference type="InterPro" id="IPR008201">
    <property type="entry name" value="HepT-like"/>
</dbReference>
<evidence type="ECO:0000256" key="3">
    <source>
        <dbReference type="ARBA" id="ARBA00022801"/>
    </source>
</evidence>
<dbReference type="Proteomes" id="UP000011744">
    <property type="component" value="Unassembled WGS sequence"/>
</dbReference>